<organism evidence="5 6">
    <name type="scientific">Natrinema zhouii</name>
    <dbReference type="NCBI Taxonomy" id="1710539"/>
    <lineage>
        <taxon>Archaea</taxon>
        <taxon>Methanobacteriati</taxon>
        <taxon>Methanobacteriota</taxon>
        <taxon>Stenosarchaea group</taxon>
        <taxon>Halobacteria</taxon>
        <taxon>Halobacteriales</taxon>
        <taxon>Natrialbaceae</taxon>
        <taxon>Natrinema</taxon>
    </lineage>
</organism>
<feature type="domain" description="HVO-0513-like N-terminal" evidence="4">
    <location>
        <begin position="16"/>
        <end position="150"/>
    </location>
</feature>
<dbReference type="InterPro" id="IPR007050">
    <property type="entry name" value="HTH_bacterioopsin"/>
</dbReference>
<evidence type="ECO:0000313" key="6">
    <source>
        <dbReference type="Proteomes" id="UP000510869"/>
    </source>
</evidence>
<accession>A0A7D6CPC8</accession>
<evidence type="ECO:0000313" key="5">
    <source>
        <dbReference type="EMBL" id="QLK25714.1"/>
    </source>
</evidence>
<evidence type="ECO:0000259" key="3">
    <source>
        <dbReference type="Pfam" id="PF04967"/>
    </source>
</evidence>
<evidence type="ECO:0000256" key="2">
    <source>
        <dbReference type="ARBA" id="ARBA00023163"/>
    </source>
</evidence>
<sequence>MRYLRLTVRPTDREIHPVHTAMTERAFVDRVQMLHWNIVDVDVPAILFYIVGDAGRLADALESIPETEAFSITRIDDRRLYCYTQGRTTELERTLYDAFTRDGLVVLPPLTYRDDGGVRFEVVGEADALRTALATVPDGIDVAVERVGEYDTPRETVDAALTSRQRETVRTALAAGYYETPRRATIEDVAAELGCARSTAAEHLQKAESRIIRTVL</sequence>
<evidence type="ECO:0000256" key="1">
    <source>
        <dbReference type="ARBA" id="ARBA00023015"/>
    </source>
</evidence>
<keyword evidence="2" id="KW-0804">Transcription</keyword>
<dbReference type="RefSeq" id="WP_180840898.1">
    <property type="nucleotide sequence ID" value="NZ_CP059154.1"/>
</dbReference>
<keyword evidence="6" id="KW-1185">Reference proteome</keyword>
<protein>
    <submittedName>
        <fullName evidence="5">Helix-turn-helix domain-containing protein</fullName>
    </submittedName>
</protein>
<evidence type="ECO:0000259" key="4">
    <source>
        <dbReference type="Pfam" id="PF24278"/>
    </source>
</evidence>
<keyword evidence="1" id="KW-0805">Transcription regulation</keyword>
<name>A0A7D6CPC8_9EURY</name>
<proteinExistence type="predicted"/>
<dbReference type="KEGG" id="nay:HYG81_16780"/>
<dbReference type="AlphaFoldDB" id="A0A7D6CPC8"/>
<gene>
    <name evidence="5" type="ORF">HYG81_16780</name>
</gene>
<feature type="domain" description="HTH bat-type" evidence="3">
    <location>
        <begin position="161"/>
        <end position="213"/>
    </location>
</feature>
<dbReference type="PANTHER" id="PTHR34236">
    <property type="entry name" value="DIMETHYL SULFOXIDE REDUCTASE TRANSCRIPTIONAL ACTIVATOR"/>
    <property type="match status" value="1"/>
</dbReference>
<dbReference type="OrthoDB" id="27447at2157"/>
<dbReference type="Proteomes" id="UP000510869">
    <property type="component" value="Chromosome"/>
</dbReference>
<dbReference type="Pfam" id="PF04967">
    <property type="entry name" value="HTH_10"/>
    <property type="match status" value="1"/>
</dbReference>
<dbReference type="GeneID" id="56144895"/>
<dbReference type="InterPro" id="IPR056493">
    <property type="entry name" value="HVO_0513_N"/>
</dbReference>
<dbReference type="EMBL" id="CP059154">
    <property type="protein sequence ID" value="QLK25714.1"/>
    <property type="molecule type" value="Genomic_DNA"/>
</dbReference>
<dbReference type="Pfam" id="PF24278">
    <property type="entry name" value="HVO_0513_N"/>
    <property type="match status" value="1"/>
</dbReference>
<dbReference type="PANTHER" id="PTHR34236:SF1">
    <property type="entry name" value="DIMETHYL SULFOXIDE REDUCTASE TRANSCRIPTIONAL ACTIVATOR"/>
    <property type="match status" value="1"/>
</dbReference>
<reference evidence="5 6" key="1">
    <citation type="submission" date="2020-07" db="EMBL/GenBank/DDBJ databases">
        <title>Natrinema (YPL30) sp. nov. and Haloterrigena xxxxxx (YPL8) sp. nov., isolated from a salt mine.</title>
        <authorList>
            <person name="Cui H."/>
        </authorList>
    </citation>
    <scope>NUCLEOTIDE SEQUENCE [LARGE SCALE GENOMIC DNA]</scope>
    <source>
        <strain evidence="5 6">YPL13</strain>
    </source>
</reference>